<organism evidence="2 3">
    <name type="scientific">Stephania yunnanensis</name>
    <dbReference type="NCBI Taxonomy" id="152371"/>
    <lineage>
        <taxon>Eukaryota</taxon>
        <taxon>Viridiplantae</taxon>
        <taxon>Streptophyta</taxon>
        <taxon>Embryophyta</taxon>
        <taxon>Tracheophyta</taxon>
        <taxon>Spermatophyta</taxon>
        <taxon>Magnoliopsida</taxon>
        <taxon>Ranunculales</taxon>
        <taxon>Menispermaceae</taxon>
        <taxon>Menispermoideae</taxon>
        <taxon>Cissampelideae</taxon>
        <taxon>Stephania</taxon>
    </lineage>
</organism>
<comment type="caution">
    <text evidence="2">The sequence shown here is derived from an EMBL/GenBank/DDBJ whole genome shotgun (WGS) entry which is preliminary data.</text>
</comment>
<dbReference type="PANTHER" id="PTHR36759:SF1">
    <property type="entry name" value="DYNEIN BETA CHAIN, CILIARY PROTEIN"/>
    <property type="match status" value="1"/>
</dbReference>
<keyword evidence="3" id="KW-1185">Reference proteome</keyword>
<dbReference type="PANTHER" id="PTHR36759">
    <property type="entry name" value="DYNEIN BETA CHAIN, CILIARY PROTEIN"/>
    <property type="match status" value="1"/>
</dbReference>
<proteinExistence type="predicted"/>
<feature type="region of interest" description="Disordered" evidence="1">
    <location>
        <begin position="24"/>
        <end position="65"/>
    </location>
</feature>
<evidence type="ECO:0000313" key="3">
    <source>
        <dbReference type="Proteomes" id="UP001420932"/>
    </source>
</evidence>
<name>A0AAP0KZH8_9MAGN</name>
<sequence>MLLRIKARGGGWAEAEQMGQALRRAAGRVRTTESGPPAGPRAPKAEQHAPETALKSGAGGAGAQRGGRVEVEVIEDLVGDRRSVCYFSYLYQMVGRIKSKAGGKLEMGEAFIVEKYKRPMPKLRSTKSETSRDDEPVPAGTLNVSQLKQIFLLQQGKAEDHDGSMDVQQIADKFRIDVLQVKRILQFLSLPPEDTNSEKKD</sequence>
<evidence type="ECO:0000313" key="2">
    <source>
        <dbReference type="EMBL" id="KAK9161521.1"/>
    </source>
</evidence>
<accession>A0AAP0KZH8</accession>
<evidence type="ECO:0000256" key="1">
    <source>
        <dbReference type="SAM" id="MobiDB-lite"/>
    </source>
</evidence>
<protein>
    <submittedName>
        <fullName evidence="2">Uncharacterized protein</fullName>
    </submittedName>
</protein>
<gene>
    <name evidence="2" type="ORF">Syun_007862</name>
</gene>
<dbReference type="EMBL" id="JBBNAF010000003">
    <property type="protein sequence ID" value="KAK9161521.1"/>
    <property type="molecule type" value="Genomic_DNA"/>
</dbReference>
<dbReference type="Proteomes" id="UP001420932">
    <property type="component" value="Unassembled WGS sequence"/>
</dbReference>
<dbReference type="AlphaFoldDB" id="A0AAP0KZH8"/>
<reference evidence="2 3" key="1">
    <citation type="submission" date="2024-01" db="EMBL/GenBank/DDBJ databases">
        <title>Genome assemblies of Stephania.</title>
        <authorList>
            <person name="Yang L."/>
        </authorList>
    </citation>
    <scope>NUCLEOTIDE SEQUENCE [LARGE SCALE GENOMIC DNA]</scope>
    <source>
        <strain evidence="2">YNDBR</strain>
        <tissue evidence="2">Leaf</tissue>
    </source>
</reference>